<name>A0ABW8TAM3_9CLOT</name>
<evidence type="ECO:0000313" key="2">
    <source>
        <dbReference type="Proteomes" id="UP001623591"/>
    </source>
</evidence>
<comment type="caution">
    <text evidence="1">The sequence shown here is derived from an EMBL/GenBank/DDBJ whole genome shotgun (WGS) entry which is preliminary data.</text>
</comment>
<proteinExistence type="predicted"/>
<reference evidence="1 2" key="1">
    <citation type="submission" date="2024-11" db="EMBL/GenBank/DDBJ databases">
        <authorList>
            <person name="Heng Y.C."/>
            <person name="Lim A.C.H."/>
            <person name="Lee J.K.Y."/>
            <person name="Kittelmann S."/>
        </authorList>
    </citation>
    <scope>NUCLEOTIDE SEQUENCE [LARGE SCALE GENOMIC DNA]</scope>
    <source>
        <strain evidence="1 2">WILCCON 0185</strain>
    </source>
</reference>
<organism evidence="1 2">
    <name type="scientific">Candidatus Clostridium stratigraminis</name>
    <dbReference type="NCBI Taxonomy" id="3381661"/>
    <lineage>
        <taxon>Bacteria</taxon>
        <taxon>Bacillati</taxon>
        <taxon>Bacillota</taxon>
        <taxon>Clostridia</taxon>
        <taxon>Eubacteriales</taxon>
        <taxon>Clostridiaceae</taxon>
        <taxon>Clostridium</taxon>
    </lineage>
</organism>
<dbReference type="Proteomes" id="UP001623591">
    <property type="component" value="Unassembled WGS sequence"/>
</dbReference>
<evidence type="ECO:0008006" key="3">
    <source>
        <dbReference type="Google" id="ProtNLM"/>
    </source>
</evidence>
<gene>
    <name evidence="1" type="ORF">ACJDUG_14030</name>
</gene>
<protein>
    <recommendedName>
        <fullName evidence="3">DUF5643 domain-containing protein</fullName>
    </recommendedName>
</protein>
<evidence type="ECO:0000313" key="1">
    <source>
        <dbReference type="EMBL" id="MFL0248084.1"/>
    </source>
</evidence>
<dbReference type="EMBL" id="JBJHZZ010000012">
    <property type="protein sequence ID" value="MFL0248084.1"/>
    <property type="molecule type" value="Genomic_DNA"/>
</dbReference>
<keyword evidence="2" id="KW-1185">Reference proteome</keyword>
<accession>A0ABW8TAM3</accession>
<sequence>MKSLRRGIMVICSLLLIPLIITGFPKGKYFNDELKTLVKNGKAEVIEVNKKIPIDNDTIYIERIINTDTQTILRYKIVEEPGWSFPSNVLLLYADAGNKHQGGGSSSGKFWGEDGIINYERISKATKEITIRLEWYDRVGEVVIPVDKGGSK</sequence>